<dbReference type="AlphaFoldDB" id="A0A1E3PL25"/>
<dbReference type="PANTHER" id="PTHR12992">
    <property type="entry name" value="NUDIX HYDROLASE"/>
    <property type="match status" value="1"/>
</dbReference>
<dbReference type="InterPro" id="IPR000086">
    <property type="entry name" value="NUDIX_hydrolase_dom"/>
</dbReference>
<name>A0A1E3PL25_9ASCO</name>
<dbReference type="InterPro" id="IPR045121">
    <property type="entry name" value="CoAse"/>
</dbReference>
<keyword evidence="1" id="KW-0472">Membrane</keyword>
<organism evidence="3 4">
    <name type="scientific">Nadsonia fulvescens var. elongata DSM 6958</name>
    <dbReference type="NCBI Taxonomy" id="857566"/>
    <lineage>
        <taxon>Eukaryota</taxon>
        <taxon>Fungi</taxon>
        <taxon>Dikarya</taxon>
        <taxon>Ascomycota</taxon>
        <taxon>Saccharomycotina</taxon>
        <taxon>Dipodascomycetes</taxon>
        <taxon>Dipodascales</taxon>
        <taxon>Dipodascales incertae sedis</taxon>
        <taxon>Nadsonia</taxon>
    </lineage>
</organism>
<dbReference type="PROSITE" id="PS51462">
    <property type="entry name" value="NUDIX"/>
    <property type="match status" value="1"/>
</dbReference>
<keyword evidence="4" id="KW-1185">Reference proteome</keyword>
<dbReference type="STRING" id="857566.A0A1E3PL25"/>
<dbReference type="SUPFAM" id="SSF55811">
    <property type="entry name" value="Nudix"/>
    <property type="match status" value="1"/>
</dbReference>
<dbReference type="CDD" id="cd03426">
    <property type="entry name" value="NUDIX_CoAse_Nudt7"/>
    <property type="match status" value="1"/>
</dbReference>
<feature type="domain" description="Nudix hydrolase" evidence="2">
    <location>
        <begin position="59"/>
        <end position="208"/>
    </location>
</feature>
<evidence type="ECO:0000259" key="2">
    <source>
        <dbReference type="PROSITE" id="PS51462"/>
    </source>
</evidence>
<protein>
    <recommendedName>
        <fullName evidence="2">Nudix hydrolase domain-containing protein</fullName>
    </recommendedName>
</protein>
<dbReference type="Gene3D" id="3.90.79.10">
    <property type="entry name" value="Nucleoside Triphosphate Pyrophosphohydrolase"/>
    <property type="match status" value="1"/>
</dbReference>
<keyword evidence="1" id="KW-0812">Transmembrane</keyword>
<dbReference type="GO" id="GO:0010945">
    <property type="term" value="F:coenzyme A diphosphatase activity"/>
    <property type="evidence" value="ECO:0007669"/>
    <property type="project" value="InterPro"/>
</dbReference>
<dbReference type="InterPro" id="IPR015797">
    <property type="entry name" value="NUDIX_hydrolase-like_dom_sf"/>
</dbReference>
<proteinExistence type="predicted"/>
<feature type="transmembrane region" description="Helical" evidence="1">
    <location>
        <begin position="360"/>
        <end position="381"/>
    </location>
</feature>
<sequence>MSRALKNALMRLRSLQEVTFTSKQPTLRASLALILRFVPRKPNNLPVDSIFDEAKPLIQKNLNDLSVFFNTHPESQYDAELLFIKRASRHTDRWSGQIAFPGGRRDPEDDSDLAACIREVREEVGIDLSKNNANSIYIGSLAQKPVMSQFGYSLTMILCPYVFILTDPKKFKLDCQAEEVAGAFWVPLDQLNEELTSPRNRDLWQPVDFSHRLQFANKSIKWIPNWIYHVIGSHSIGTGDMLFPAINLSPTEFKASIDSSTVLSQLPVTYFRLWGLSNGIVTDLLEFINPRSIIPYIRWPTFENRDFRAIISILSAHLKWKKRQELNCISQNYNNVNLDIYGHYLNGYFKYIIGGIGLGFILRTALLIFVSSVCLSIYQIFCVY</sequence>
<dbReference type="OrthoDB" id="206213at2759"/>
<evidence type="ECO:0000313" key="3">
    <source>
        <dbReference type="EMBL" id="ODQ65894.1"/>
    </source>
</evidence>
<dbReference type="Pfam" id="PF00293">
    <property type="entry name" value="NUDIX"/>
    <property type="match status" value="1"/>
</dbReference>
<evidence type="ECO:0000313" key="4">
    <source>
        <dbReference type="Proteomes" id="UP000095009"/>
    </source>
</evidence>
<dbReference type="PANTHER" id="PTHR12992:SF44">
    <property type="entry name" value="NUDIX HYDROLASE DOMAIN-CONTAINING PROTEIN"/>
    <property type="match status" value="1"/>
</dbReference>
<gene>
    <name evidence="3" type="ORF">NADFUDRAFT_82827</name>
</gene>
<keyword evidence="1" id="KW-1133">Transmembrane helix</keyword>
<evidence type="ECO:0000256" key="1">
    <source>
        <dbReference type="SAM" id="Phobius"/>
    </source>
</evidence>
<dbReference type="Proteomes" id="UP000095009">
    <property type="component" value="Unassembled WGS sequence"/>
</dbReference>
<reference evidence="3 4" key="1">
    <citation type="journal article" date="2016" name="Proc. Natl. Acad. Sci. U.S.A.">
        <title>Comparative genomics of biotechnologically important yeasts.</title>
        <authorList>
            <person name="Riley R."/>
            <person name="Haridas S."/>
            <person name="Wolfe K.H."/>
            <person name="Lopes M.R."/>
            <person name="Hittinger C.T."/>
            <person name="Goeker M."/>
            <person name="Salamov A.A."/>
            <person name="Wisecaver J.H."/>
            <person name="Long T.M."/>
            <person name="Calvey C.H."/>
            <person name="Aerts A.L."/>
            <person name="Barry K.W."/>
            <person name="Choi C."/>
            <person name="Clum A."/>
            <person name="Coughlan A.Y."/>
            <person name="Deshpande S."/>
            <person name="Douglass A.P."/>
            <person name="Hanson S.J."/>
            <person name="Klenk H.-P."/>
            <person name="LaButti K.M."/>
            <person name="Lapidus A."/>
            <person name="Lindquist E.A."/>
            <person name="Lipzen A.M."/>
            <person name="Meier-Kolthoff J.P."/>
            <person name="Ohm R.A."/>
            <person name="Otillar R.P."/>
            <person name="Pangilinan J.L."/>
            <person name="Peng Y."/>
            <person name="Rokas A."/>
            <person name="Rosa C.A."/>
            <person name="Scheuner C."/>
            <person name="Sibirny A.A."/>
            <person name="Slot J.C."/>
            <person name="Stielow J.B."/>
            <person name="Sun H."/>
            <person name="Kurtzman C.P."/>
            <person name="Blackwell M."/>
            <person name="Grigoriev I.V."/>
            <person name="Jeffries T.W."/>
        </authorList>
    </citation>
    <scope>NUCLEOTIDE SEQUENCE [LARGE SCALE GENOMIC DNA]</scope>
    <source>
        <strain evidence="3 4">DSM 6958</strain>
    </source>
</reference>
<accession>A0A1E3PL25</accession>
<dbReference type="EMBL" id="KV454409">
    <property type="protein sequence ID" value="ODQ65894.1"/>
    <property type="molecule type" value="Genomic_DNA"/>
</dbReference>